<dbReference type="STRING" id="555875.SAMN04488124_2980"/>
<gene>
    <name evidence="2" type="ORF">SAMN04488124_2980</name>
</gene>
<evidence type="ECO:0000313" key="2">
    <source>
        <dbReference type="EMBL" id="SFR63966.1"/>
    </source>
</evidence>
<dbReference type="SUPFAM" id="SSF100950">
    <property type="entry name" value="NagB/RpiA/CoA transferase-like"/>
    <property type="match status" value="1"/>
</dbReference>
<name>A0A1I6IBB6_9EURY</name>
<evidence type="ECO:0000313" key="3">
    <source>
        <dbReference type="Proteomes" id="UP000243250"/>
    </source>
</evidence>
<sequence length="166" mass="16885">MSLDAFERAATGRHATVERTTVDDFGETLAAHLDGPTVGTPLPFEGVSLEPHPVTLRPTPAELDAATVGVTPVGPAVAEYGSVVLASDNWGAEQVSIYPETHVGVLAASDVVPTLEDAVERIAGAVGDGLTSAVLTTGPSATADMGAPVYGAHGPANLHVLVLEDR</sequence>
<dbReference type="InterPro" id="IPR037171">
    <property type="entry name" value="NagB/RpiA_transferase-like"/>
</dbReference>
<feature type="domain" description="LUD" evidence="1">
    <location>
        <begin position="62"/>
        <end position="163"/>
    </location>
</feature>
<dbReference type="PANTHER" id="PTHR43682:SF1">
    <property type="entry name" value="LACTATE UTILIZATION PROTEIN C"/>
    <property type="match status" value="1"/>
</dbReference>
<accession>A0A1I6IBB6</accession>
<dbReference type="Gene3D" id="3.40.50.10420">
    <property type="entry name" value="NagB/RpiA/CoA transferase-like"/>
    <property type="match status" value="1"/>
</dbReference>
<dbReference type="PANTHER" id="PTHR43682">
    <property type="entry name" value="LACTATE UTILIZATION PROTEIN C"/>
    <property type="match status" value="1"/>
</dbReference>
<protein>
    <submittedName>
        <fullName evidence="2">L-lactate dehydrogenase complex protein LldG</fullName>
    </submittedName>
</protein>
<dbReference type="EMBL" id="FOYS01000005">
    <property type="protein sequence ID" value="SFR63966.1"/>
    <property type="molecule type" value="Genomic_DNA"/>
</dbReference>
<dbReference type="Pfam" id="PF02589">
    <property type="entry name" value="LUD_dom"/>
    <property type="match status" value="1"/>
</dbReference>
<dbReference type="RefSeq" id="WP_089882392.1">
    <property type="nucleotide sequence ID" value="NZ_FOYS01000005.1"/>
</dbReference>
<dbReference type="InterPro" id="IPR024185">
    <property type="entry name" value="FTHF_cligase-like_sf"/>
</dbReference>
<dbReference type="AlphaFoldDB" id="A0A1I6IBB6"/>
<proteinExistence type="predicted"/>
<evidence type="ECO:0000259" key="1">
    <source>
        <dbReference type="Pfam" id="PF02589"/>
    </source>
</evidence>
<keyword evidence="3" id="KW-1185">Reference proteome</keyword>
<organism evidence="2 3">
    <name type="scientific">Halogeometricum limi</name>
    <dbReference type="NCBI Taxonomy" id="555875"/>
    <lineage>
        <taxon>Archaea</taxon>
        <taxon>Methanobacteriati</taxon>
        <taxon>Methanobacteriota</taxon>
        <taxon>Stenosarchaea group</taxon>
        <taxon>Halobacteria</taxon>
        <taxon>Halobacteriales</taxon>
        <taxon>Haloferacaceae</taxon>
        <taxon>Halogeometricum</taxon>
    </lineage>
</organism>
<reference evidence="3" key="1">
    <citation type="submission" date="2016-10" db="EMBL/GenBank/DDBJ databases">
        <authorList>
            <person name="Varghese N."/>
            <person name="Submissions S."/>
        </authorList>
    </citation>
    <scope>NUCLEOTIDE SEQUENCE [LARGE SCALE GENOMIC DNA]</scope>
    <source>
        <strain evidence="3">CGMCC 1.8711</strain>
    </source>
</reference>
<dbReference type="OrthoDB" id="199019at2157"/>
<dbReference type="Proteomes" id="UP000243250">
    <property type="component" value="Unassembled WGS sequence"/>
</dbReference>
<dbReference type="InterPro" id="IPR003741">
    <property type="entry name" value="LUD_dom"/>
</dbReference>